<reference evidence="1" key="2">
    <citation type="journal article" date="2024" name="Environ. Microbiol.">
        <title>Genome analysis and description of Tunturibacter gen. nov. expands the diversity of Terriglobia in tundra soils.</title>
        <authorList>
            <person name="Messyasz A."/>
            <person name="Mannisto M.K."/>
            <person name="Kerkhof L.J."/>
            <person name="Haggblom M.M."/>
        </authorList>
    </citation>
    <scope>NUCLEOTIDE SEQUENCE</scope>
    <source>
        <strain evidence="1">M8UP23</strain>
    </source>
</reference>
<evidence type="ECO:0000313" key="1">
    <source>
        <dbReference type="EMBL" id="XCB25054.1"/>
    </source>
</evidence>
<dbReference type="EMBL" id="CP132932">
    <property type="protein sequence ID" value="XCB25054.1"/>
    <property type="molecule type" value="Genomic_DNA"/>
</dbReference>
<protein>
    <submittedName>
        <fullName evidence="1">DUF4188 domain-containing protein</fullName>
    </submittedName>
</protein>
<dbReference type="AlphaFoldDB" id="A0AAU7Z833"/>
<dbReference type="RefSeq" id="WP_353068166.1">
    <property type="nucleotide sequence ID" value="NZ_CP132932.1"/>
</dbReference>
<reference evidence="1" key="1">
    <citation type="submission" date="2023-08" db="EMBL/GenBank/DDBJ databases">
        <authorList>
            <person name="Messyasz A."/>
            <person name="Mannisto M.K."/>
            <person name="Kerkhof L.J."/>
            <person name="Haggblom M."/>
        </authorList>
    </citation>
    <scope>NUCLEOTIDE SEQUENCE</scope>
    <source>
        <strain evidence="1">M8UP23</strain>
    </source>
</reference>
<name>A0AAU7Z833_9BACT</name>
<dbReference type="Pfam" id="PF13826">
    <property type="entry name" value="Monooxy_af470-like"/>
    <property type="match status" value="1"/>
</dbReference>
<organism evidence="1">
    <name type="scientific">Tunturiibacter empetritectus</name>
    <dbReference type="NCBI Taxonomy" id="3069691"/>
    <lineage>
        <taxon>Bacteria</taxon>
        <taxon>Pseudomonadati</taxon>
        <taxon>Acidobacteriota</taxon>
        <taxon>Terriglobia</taxon>
        <taxon>Terriglobales</taxon>
        <taxon>Acidobacteriaceae</taxon>
        <taxon>Tunturiibacter</taxon>
    </lineage>
</organism>
<proteinExistence type="predicted"/>
<dbReference type="KEGG" id="temp:RBB75_11360"/>
<sequence length="157" mass="17551">MPIIHAGRYSTHIEGPFVVFLIGFRINRFLAVNKWLSVGKAMGPMLSELYANPSLGFLGGFSSVYWPGVMVTQYWRSFDQLVNYAQSRNAAHLPAWKVFNQNIGDDGSVGIWHETYQVAAGKYESIYANMPRFGLAVAGTHEPATGHLRDARSRMQP</sequence>
<gene>
    <name evidence="1" type="ORF">RBB75_11360</name>
</gene>
<dbReference type="InterPro" id="IPR025444">
    <property type="entry name" value="Monooxy_af470"/>
</dbReference>
<accession>A0AAU7Z833</accession>